<keyword evidence="8" id="KW-1185">Reference proteome</keyword>
<dbReference type="CDD" id="cd14485">
    <property type="entry name" value="mltA_like_LT_A"/>
    <property type="match status" value="1"/>
</dbReference>
<organism evidence="7 8">
    <name type="scientific">Methylobrevis pamukkalensis</name>
    <dbReference type="NCBI Taxonomy" id="1439726"/>
    <lineage>
        <taxon>Bacteria</taxon>
        <taxon>Pseudomonadati</taxon>
        <taxon>Pseudomonadota</taxon>
        <taxon>Alphaproteobacteria</taxon>
        <taxon>Hyphomicrobiales</taxon>
        <taxon>Pleomorphomonadaceae</taxon>
        <taxon>Methylobrevis</taxon>
    </lineage>
</organism>
<proteinExistence type="predicted"/>
<evidence type="ECO:0000256" key="3">
    <source>
        <dbReference type="ARBA" id="ARBA00023239"/>
    </source>
</evidence>
<dbReference type="Pfam" id="PF03562">
    <property type="entry name" value="MltA"/>
    <property type="match status" value="1"/>
</dbReference>
<dbReference type="InterPro" id="IPR010611">
    <property type="entry name" value="3D_dom"/>
</dbReference>
<evidence type="ECO:0000256" key="1">
    <source>
        <dbReference type="ARBA" id="ARBA00001420"/>
    </source>
</evidence>
<dbReference type="SMART" id="SM00925">
    <property type="entry name" value="MltA"/>
    <property type="match status" value="1"/>
</dbReference>
<accession>A0A1E3H1R5</accession>
<keyword evidence="3 7" id="KW-0456">Lyase</keyword>
<name>A0A1E3H1R5_9HYPH</name>
<dbReference type="Pfam" id="PF06725">
    <property type="entry name" value="3D"/>
    <property type="match status" value="1"/>
</dbReference>
<evidence type="ECO:0000256" key="2">
    <source>
        <dbReference type="ARBA" id="ARBA00012587"/>
    </source>
</evidence>
<dbReference type="PIRSF" id="PIRSF019422">
    <property type="entry name" value="MltA"/>
    <property type="match status" value="1"/>
</dbReference>
<dbReference type="PANTHER" id="PTHR30124:SF0">
    <property type="entry name" value="MEMBRANE-BOUND LYTIC MUREIN TRANSGLYCOSYLASE A"/>
    <property type="match status" value="1"/>
</dbReference>
<evidence type="ECO:0000256" key="4">
    <source>
        <dbReference type="ARBA" id="ARBA00023316"/>
    </source>
</evidence>
<dbReference type="GO" id="GO:0071555">
    <property type="term" value="P:cell wall organization"/>
    <property type="evidence" value="ECO:0007669"/>
    <property type="project" value="UniProtKB-KW"/>
</dbReference>
<evidence type="ECO:0000256" key="5">
    <source>
        <dbReference type="ARBA" id="ARBA00030918"/>
    </source>
</evidence>
<dbReference type="Gene3D" id="2.40.240.50">
    <property type="entry name" value="Barwin-like endoglucanases"/>
    <property type="match status" value="1"/>
</dbReference>
<dbReference type="EMBL" id="MCRJ01000056">
    <property type="protein sequence ID" value="ODN70278.1"/>
    <property type="molecule type" value="Genomic_DNA"/>
</dbReference>
<evidence type="ECO:0000259" key="6">
    <source>
        <dbReference type="SMART" id="SM00925"/>
    </source>
</evidence>
<keyword evidence="4" id="KW-0961">Cell wall biogenesis/degradation</keyword>
<dbReference type="AlphaFoldDB" id="A0A1E3H1R5"/>
<dbReference type="Proteomes" id="UP000094622">
    <property type="component" value="Unassembled WGS sequence"/>
</dbReference>
<gene>
    <name evidence="7" type="primary">mltA</name>
    <name evidence="7" type="ORF">A6302_02431</name>
</gene>
<evidence type="ECO:0000313" key="7">
    <source>
        <dbReference type="EMBL" id="ODN70278.1"/>
    </source>
</evidence>
<dbReference type="InterPro" id="IPR036908">
    <property type="entry name" value="RlpA-like_sf"/>
</dbReference>
<dbReference type="SUPFAM" id="SSF50685">
    <property type="entry name" value="Barwin-like endoglucanases"/>
    <property type="match status" value="1"/>
</dbReference>
<dbReference type="PANTHER" id="PTHR30124">
    <property type="entry name" value="MEMBRANE-BOUND LYTIC MUREIN TRANSGLYCOSYLASE A"/>
    <property type="match status" value="1"/>
</dbReference>
<dbReference type="GO" id="GO:0009254">
    <property type="term" value="P:peptidoglycan turnover"/>
    <property type="evidence" value="ECO:0007669"/>
    <property type="project" value="InterPro"/>
</dbReference>
<evidence type="ECO:0000313" key="8">
    <source>
        <dbReference type="Proteomes" id="UP000094622"/>
    </source>
</evidence>
<sequence>MGCDDHAAALSAFRPSAARILEKVPSTRGLGLDGAGLLAPAQAALAMADDGDPDAARRFFETWFSPIAIRPTSGGGFVTGYYEPEVDGSRRRSARFPVPLYRKPEGLVEIPEGAPRGTVPADVTWGLATPDGFAEAPDRRAVQDGALEGLGLELVYVASLVEAFFIHVQGSARIRLEEGGSMRVGFAGKTGHPYFPVGRVLIEQGHHAPGEVTADVLRTWLEAHPAETPAVLARNRSFIFFAEVEASDPSRGPVAAAGVQLTPGRSLAVDRTLMTFHMPVWIDLDVELDGIAVPGGVRRLMIAQDTGSAIVGPARGDIFFGSGETAWRQAAPVRHPAAFTVLAPRRAPRGGRRGAS</sequence>
<comment type="catalytic activity">
    <reaction evidence="1">
        <text>Exolytic cleavage of the (1-&gt;4)-beta-glycosidic linkage between N-acetylmuramic acid (MurNAc) and N-acetylglucosamine (GlcNAc) residues in peptidoglycan, from either the reducing or the non-reducing ends of the peptidoglycan chains, with concomitant formation of a 1,6-anhydrobond in the MurNAc residue.</text>
        <dbReference type="EC" id="4.2.2.n1"/>
    </reaction>
</comment>
<dbReference type="GO" id="GO:0004553">
    <property type="term" value="F:hydrolase activity, hydrolyzing O-glycosyl compounds"/>
    <property type="evidence" value="ECO:0007669"/>
    <property type="project" value="InterPro"/>
</dbReference>
<dbReference type="InterPro" id="IPR005300">
    <property type="entry name" value="MltA_B"/>
</dbReference>
<feature type="domain" description="Lytic transglycosylase MltA" evidence="6">
    <location>
        <begin position="85"/>
        <end position="242"/>
    </location>
</feature>
<comment type="caution">
    <text evidence="7">The sequence shown here is derived from an EMBL/GenBank/DDBJ whole genome shotgun (WGS) entry which is preliminary data.</text>
</comment>
<dbReference type="EC" id="4.2.2.n1" evidence="2"/>
<dbReference type="GO" id="GO:0009253">
    <property type="term" value="P:peptidoglycan catabolic process"/>
    <property type="evidence" value="ECO:0007669"/>
    <property type="project" value="TreeGrafter"/>
</dbReference>
<dbReference type="Gene3D" id="2.40.40.10">
    <property type="entry name" value="RlpA-like domain"/>
    <property type="match status" value="1"/>
</dbReference>
<reference evidence="7 8" key="1">
    <citation type="submission" date="2016-07" db="EMBL/GenBank/DDBJ databases">
        <title>Draft Genome Sequence of Methylobrevis pamukkalensis PK2.</title>
        <authorList>
            <person name="Vasilenko O.V."/>
            <person name="Doronina N.V."/>
            <person name="Shmareva M.N."/>
            <person name="Tarlachkov S.V."/>
            <person name="Mustakhimov I."/>
            <person name="Trotsenko Y.A."/>
        </authorList>
    </citation>
    <scope>NUCLEOTIDE SEQUENCE [LARGE SCALE GENOMIC DNA]</scope>
    <source>
        <strain evidence="7 8">PK2</strain>
    </source>
</reference>
<dbReference type="CDD" id="cd14668">
    <property type="entry name" value="mlta_B"/>
    <property type="match status" value="1"/>
</dbReference>
<dbReference type="GO" id="GO:0019867">
    <property type="term" value="C:outer membrane"/>
    <property type="evidence" value="ECO:0007669"/>
    <property type="project" value="InterPro"/>
</dbReference>
<dbReference type="GO" id="GO:0008933">
    <property type="term" value="F:peptidoglycan lytic transglycosylase activity"/>
    <property type="evidence" value="ECO:0007669"/>
    <property type="project" value="TreeGrafter"/>
</dbReference>
<dbReference type="PATRIC" id="fig|1439726.3.peg.2557"/>
<protein>
    <recommendedName>
        <fullName evidence="2">peptidoglycan lytic exotransglycosylase</fullName>
        <ecNumber evidence="2">4.2.2.n1</ecNumber>
    </recommendedName>
    <alternativeName>
        <fullName evidence="5">Murein hydrolase A</fullName>
    </alternativeName>
</protein>
<dbReference type="InterPro" id="IPR026044">
    <property type="entry name" value="MltA"/>
</dbReference>